<dbReference type="AlphaFoldDB" id="A0A086J8P7"/>
<feature type="compositionally biased region" description="Polar residues" evidence="1">
    <location>
        <begin position="791"/>
        <end position="810"/>
    </location>
</feature>
<keyword evidence="2" id="KW-1133">Transmembrane helix</keyword>
<feature type="compositionally biased region" description="Basic and acidic residues" evidence="1">
    <location>
        <begin position="386"/>
        <end position="404"/>
    </location>
</feature>
<feature type="region of interest" description="Disordered" evidence="1">
    <location>
        <begin position="382"/>
        <end position="427"/>
    </location>
</feature>
<feature type="region of interest" description="Disordered" evidence="1">
    <location>
        <begin position="469"/>
        <end position="503"/>
    </location>
</feature>
<accession>A0A086J8P7</accession>
<evidence type="ECO:0000313" key="4">
    <source>
        <dbReference type="Proteomes" id="UP000028828"/>
    </source>
</evidence>
<feature type="region of interest" description="Disordered" evidence="1">
    <location>
        <begin position="791"/>
        <end position="814"/>
    </location>
</feature>
<feature type="compositionally biased region" description="Polar residues" evidence="1">
    <location>
        <begin position="469"/>
        <end position="487"/>
    </location>
</feature>
<feature type="region of interest" description="Disordered" evidence="1">
    <location>
        <begin position="966"/>
        <end position="995"/>
    </location>
</feature>
<feature type="compositionally biased region" description="Basic and acidic residues" evidence="1">
    <location>
        <begin position="414"/>
        <end position="427"/>
    </location>
</feature>
<feature type="compositionally biased region" description="Basic and acidic residues" evidence="1">
    <location>
        <begin position="973"/>
        <end position="993"/>
    </location>
</feature>
<evidence type="ECO:0000313" key="3">
    <source>
        <dbReference type="EMBL" id="KFG28515.1"/>
    </source>
</evidence>
<gene>
    <name evidence="3" type="ORF">TGP89_280605</name>
</gene>
<evidence type="ECO:0000256" key="1">
    <source>
        <dbReference type="SAM" id="MobiDB-lite"/>
    </source>
</evidence>
<feature type="region of interest" description="Disordered" evidence="1">
    <location>
        <begin position="169"/>
        <end position="192"/>
    </location>
</feature>
<dbReference type="EMBL" id="AEYI02002361">
    <property type="protein sequence ID" value="KFG28515.1"/>
    <property type="molecule type" value="Genomic_DNA"/>
</dbReference>
<protein>
    <submittedName>
        <fullName evidence="3">Putative transmembrane protein</fullName>
    </submittedName>
</protein>
<proteinExistence type="predicted"/>
<comment type="caution">
    <text evidence="3">The sequence shown here is derived from an EMBL/GenBank/DDBJ whole genome shotgun (WGS) entry which is preliminary data.</text>
</comment>
<organism evidence="3 4">
    <name type="scientific">Toxoplasma gondii p89</name>
    <dbReference type="NCBI Taxonomy" id="943119"/>
    <lineage>
        <taxon>Eukaryota</taxon>
        <taxon>Sar</taxon>
        <taxon>Alveolata</taxon>
        <taxon>Apicomplexa</taxon>
        <taxon>Conoidasida</taxon>
        <taxon>Coccidia</taxon>
        <taxon>Eucoccidiorida</taxon>
        <taxon>Eimeriorina</taxon>
        <taxon>Sarcocystidae</taxon>
        <taxon>Toxoplasma</taxon>
    </lineage>
</organism>
<reference evidence="3 4" key="1">
    <citation type="submission" date="2014-03" db="EMBL/GenBank/DDBJ databases">
        <authorList>
            <person name="Sibley D."/>
            <person name="Venepally P."/>
            <person name="Karamycheva S."/>
            <person name="Hadjithomas M."/>
            <person name="Khan A."/>
            <person name="Brunk B."/>
            <person name="Roos D."/>
            <person name="Caler E."/>
            <person name="Lorenzi H."/>
        </authorList>
    </citation>
    <scope>NUCLEOTIDE SEQUENCE [LARGE SCALE GENOMIC DNA]</scope>
    <source>
        <strain evidence="4">p89</strain>
    </source>
</reference>
<dbReference type="Proteomes" id="UP000028828">
    <property type="component" value="Unassembled WGS sequence"/>
</dbReference>
<dbReference type="VEuPathDB" id="ToxoDB:TGP89_280605"/>
<feature type="region of interest" description="Disordered" evidence="1">
    <location>
        <begin position="840"/>
        <end position="860"/>
    </location>
</feature>
<keyword evidence="2 3" id="KW-0812">Transmembrane</keyword>
<name>A0A086J8P7_TOXGO</name>
<dbReference type="OrthoDB" id="10296294at2759"/>
<evidence type="ECO:0000256" key="2">
    <source>
        <dbReference type="SAM" id="Phobius"/>
    </source>
</evidence>
<feature type="compositionally biased region" description="Polar residues" evidence="1">
    <location>
        <begin position="176"/>
        <end position="192"/>
    </location>
</feature>
<sequence length="1060" mass="116007">MPNRKTRHLKNNFGSLPLGGMWLIPRGSKRMSLPVFQPDSAVRVPLIREHDEERMRYTLSPGQKNKRLWRHRESQLLYRLLVAFFTIFSLFRASPSAQRIEDVFVIAVRFLPTLVSACGPPESVVSVEHAATDNPPFRSVAKRDPHPDGLSNTPVALTTLSTAHEATPPFAAANRGSPNSRVPLPEQSTHRQQYPTPPIYAFAKQWLFSVPQFLREKVMTHSVTSAKGRVVSEGQTSWERAAFRRLATERLLVKDHALSNAGRYLTPLRTLFETENGTGTHGRLPPQSVVVLDRAGGSPLDILISLIDEADGAYIAPESVIGKSPTHTETTFERAGGQLGSSTLFDRIITRIAPLHAIPDNAALYVDLRTYAASACSTQNLNADFKQPDSPKEDLQEGSKKKTEFTVMDFDESQQSRDGSRPPERHTLTEPVLQIISVDWQAFSQRQRPEGLPAVAGVEAVALASDSQQVTINGRTSSVDNAEPSSSDDGKSGRGNSIFPCDPSNKKCRNSFVPLEAESLSKGSKVEANGVEFLPPNPTVALTQRGDHSRGGGLSPEVSHFLSSVASKFASAARAAEQASQAAVIREGNPYHPQDESHRAANSGASRNAGILEGADMEMKAPEKHGGIALMRCVRRRKNELHGSVANTDMKAASGTESWSISPSKASGEEAQVSDLVEKDLFRLVPIRLVPAVPGCKSQVQRKCREEVVKDSEPNATVPISEGGLRPERVQKSLNLCDVNLASSKPLEPSPCTAISPPRQAVLRWAAPEAKRWAEGMLLAHGKRFNARPSVQSTTTFSHSSHYGESQTQTEDGERDVAIPVWVLEIPVDHILDVPDQEAAPGCVREQDSAQKRKHSRLPGRALSSCGITSAFWHPSVQKLMTVQLHLDGLRQQCTLHASSCWEKQSKTQTSSTIAAETGQYKYPSNGARVGDGDKTLAFAEMNGSGFSQRAERRVSGVPEATLSLLWTSPSNRETRKRLPPEKQDSEENRGNRESALYIIGQPSSNVDMDDEEQLWVKCSTHLPVVSQKKSLNGPLQTSACHTHPIPVFLKVNVSENRTT</sequence>
<feature type="transmembrane region" description="Helical" evidence="2">
    <location>
        <begin position="76"/>
        <end position="94"/>
    </location>
</feature>
<feature type="region of interest" description="Disordered" evidence="1">
    <location>
        <begin position="529"/>
        <end position="555"/>
    </location>
</feature>
<keyword evidence="2" id="KW-0472">Membrane</keyword>